<proteinExistence type="predicted"/>
<dbReference type="EMBL" id="UGMD01000002">
    <property type="protein sequence ID" value="STU94843.1"/>
    <property type="molecule type" value="Genomic_DNA"/>
</dbReference>
<reference evidence="1 2" key="1">
    <citation type="submission" date="2018-06" db="EMBL/GenBank/DDBJ databases">
        <authorList>
            <consortium name="Pathogen Informatics"/>
            <person name="Doyle S."/>
        </authorList>
    </citation>
    <scope>NUCLEOTIDE SEQUENCE [LARGE SCALE GENOMIC DNA]</scope>
    <source>
        <strain evidence="1 2">NCTC204</strain>
    </source>
</reference>
<protein>
    <submittedName>
        <fullName evidence="1">Uncharacterized protein</fullName>
    </submittedName>
</protein>
<sequence length="56" mass="5917">MFGFWNSINTIVSHTTAAMFDTIPAVEAATLAIAARLYGKGFAAAIAIPCWIAITD</sequence>
<evidence type="ECO:0000313" key="1">
    <source>
        <dbReference type="EMBL" id="STU94843.1"/>
    </source>
</evidence>
<gene>
    <name evidence="1" type="ORF">NCTC204_02607</name>
</gene>
<name>A0A378A1S0_KLEPN</name>
<organism evidence="1 2">
    <name type="scientific">Klebsiella pneumoniae</name>
    <dbReference type="NCBI Taxonomy" id="573"/>
    <lineage>
        <taxon>Bacteria</taxon>
        <taxon>Pseudomonadati</taxon>
        <taxon>Pseudomonadota</taxon>
        <taxon>Gammaproteobacteria</taxon>
        <taxon>Enterobacterales</taxon>
        <taxon>Enterobacteriaceae</taxon>
        <taxon>Klebsiella/Raoultella group</taxon>
        <taxon>Klebsiella</taxon>
        <taxon>Klebsiella pneumoniae complex</taxon>
    </lineage>
</organism>
<dbReference type="AlphaFoldDB" id="A0A378A1S0"/>
<evidence type="ECO:0000313" key="2">
    <source>
        <dbReference type="Proteomes" id="UP000255192"/>
    </source>
</evidence>
<dbReference type="Proteomes" id="UP000255192">
    <property type="component" value="Unassembled WGS sequence"/>
</dbReference>
<accession>A0A378A1S0</accession>